<sequence length="428" mass="51888">MNGKISKEEAKVIQIQKFIETENNPIINKLYLQFEEFWKLSSKEIKYLQITKEINDDNFKDEIKKEDIIDFCLTGKENYNLMIPILIEHSINLHNELIKSPFLKSIFQDSQHNQNNENIENNENIQGFKESILHFPKILNSDFIKIIKFNIQEFQEFINYNNLIQKLDYIEEFIRKKLNYLKETNIFKIEIETFNYYGKQIEIKKEFLEIEIKWEQEELYEYQWKQIKEELERNNLFATFEKLIEYVILGCQNIKNENENKFSKLKDLPIIEFIKTKLEFQFKFEFKNLEDIENDLPAFKRFAKMKHLLFIHKQFKDDFENVLENLDKKFKWEMTSFQISLLENSLEKITKNIPIFDFICVLKDFIRKLKGNLNNNYPFKKLFLFSIKDKTTIIYKEIEENFDNDEGILLGNSSHVYQFCSDIFNGRN</sequence>
<protein>
    <submittedName>
        <fullName evidence="1">Uncharacterized protein</fullName>
    </submittedName>
</protein>
<reference evidence="1" key="1">
    <citation type="submission" date="2022-10" db="EMBL/GenBank/DDBJ databases">
        <title>Novel sulphate-reducing endosymbionts in the free-living metamonad Anaeramoeba.</title>
        <authorList>
            <person name="Jerlstrom-Hultqvist J."/>
            <person name="Cepicka I."/>
            <person name="Gallot-Lavallee L."/>
            <person name="Salas-Leiva D."/>
            <person name="Curtis B.A."/>
            <person name="Zahonova K."/>
            <person name="Pipaliya S."/>
            <person name="Dacks J."/>
            <person name="Roger A.J."/>
        </authorList>
    </citation>
    <scope>NUCLEOTIDE SEQUENCE</scope>
    <source>
        <strain evidence="1">BMAN</strain>
    </source>
</reference>
<keyword evidence="2" id="KW-1185">Reference proteome</keyword>
<comment type="caution">
    <text evidence="1">The sequence shown here is derived from an EMBL/GenBank/DDBJ whole genome shotgun (WGS) entry which is preliminary data.</text>
</comment>
<evidence type="ECO:0000313" key="2">
    <source>
        <dbReference type="Proteomes" id="UP001149090"/>
    </source>
</evidence>
<organism evidence="1 2">
    <name type="scientific">Anaeramoeba ignava</name>
    <name type="common">Anaerobic marine amoeba</name>
    <dbReference type="NCBI Taxonomy" id="1746090"/>
    <lineage>
        <taxon>Eukaryota</taxon>
        <taxon>Metamonada</taxon>
        <taxon>Anaeramoebidae</taxon>
        <taxon>Anaeramoeba</taxon>
    </lineage>
</organism>
<gene>
    <name evidence="1" type="ORF">M0811_12889</name>
</gene>
<dbReference type="EMBL" id="JAPDFW010000127">
    <property type="protein sequence ID" value="KAJ5067439.1"/>
    <property type="molecule type" value="Genomic_DNA"/>
</dbReference>
<dbReference type="AlphaFoldDB" id="A0A9Q0R654"/>
<dbReference type="Proteomes" id="UP001149090">
    <property type="component" value="Unassembled WGS sequence"/>
</dbReference>
<evidence type="ECO:0000313" key="1">
    <source>
        <dbReference type="EMBL" id="KAJ5067439.1"/>
    </source>
</evidence>
<proteinExistence type="predicted"/>
<accession>A0A9Q0R654</accession>
<name>A0A9Q0R654_ANAIG</name>